<name>A0A934J3N6_9BACL</name>
<dbReference type="SUPFAM" id="SSF88659">
    <property type="entry name" value="Sigma3 and sigma4 domains of RNA polymerase sigma factors"/>
    <property type="match status" value="1"/>
</dbReference>
<organism evidence="1 2">
    <name type="scientific">Paenibacillus roseus</name>
    <dbReference type="NCBI Taxonomy" id="2798579"/>
    <lineage>
        <taxon>Bacteria</taxon>
        <taxon>Bacillati</taxon>
        <taxon>Bacillota</taxon>
        <taxon>Bacilli</taxon>
        <taxon>Bacillales</taxon>
        <taxon>Paenibacillaceae</taxon>
        <taxon>Paenibacillus</taxon>
    </lineage>
</organism>
<dbReference type="Proteomes" id="UP000640274">
    <property type="component" value="Unassembled WGS sequence"/>
</dbReference>
<dbReference type="AlphaFoldDB" id="A0A934J3N6"/>
<protein>
    <submittedName>
        <fullName evidence="1">RNA polymerase subunit sigma</fullName>
    </submittedName>
</protein>
<sequence>MVDLTEQSRKYTVKYALNAAAGVKSLLRDRHKIGLRRFTGDTAASDILIDLASAINTAGLTERQTEAVALVYGPWDLTQADAATVMGVGQDSVSDFLNGAARRIAAVYERWEYGEIEVIAEEGDGEIDEARV</sequence>
<evidence type="ECO:0000313" key="1">
    <source>
        <dbReference type="EMBL" id="MBJ6364171.1"/>
    </source>
</evidence>
<evidence type="ECO:0000313" key="2">
    <source>
        <dbReference type="Proteomes" id="UP000640274"/>
    </source>
</evidence>
<reference evidence="1" key="1">
    <citation type="submission" date="2020-12" db="EMBL/GenBank/DDBJ databases">
        <authorList>
            <person name="Huq M.A."/>
        </authorList>
    </citation>
    <scope>NUCLEOTIDE SEQUENCE</scope>
    <source>
        <strain evidence="1">MAHUQ-46</strain>
    </source>
</reference>
<proteinExistence type="predicted"/>
<gene>
    <name evidence="1" type="ORF">JFN88_23425</name>
</gene>
<dbReference type="RefSeq" id="WP_199021772.1">
    <property type="nucleotide sequence ID" value="NZ_JAELUP010000117.1"/>
</dbReference>
<accession>A0A934J3N6</accession>
<dbReference type="InterPro" id="IPR013324">
    <property type="entry name" value="RNA_pol_sigma_r3/r4-like"/>
</dbReference>
<comment type="caution">
    <text evidence="1">The sequence shown here is derived from an EMBL/GenBank/DDBJ whole genome shotgun (WGS) entry which is preliminary data.</text>
</comment>
<keyword evidence="2" id="KW-1185">Reference proteome</keyword>
<dbReference type="EMBL" id="JAELUP010000117">
    <property type="protein sequence ID" value="MBJ6364171.1"/>
    <property type="molecule type" value="Genomic_DNA"/>
</dbReference>